<evidence type="ECO:0000313" key="1">
    <source>
        <dbReference type="EMBL" id="EMY79127.1"/>
    </source>
</evidence>
<organism evidence="1 2">
    <name type="scientific">Leptospira weilii serovar Ranarum str. ICFT</name>
    <dbReference type="NCBI Taxonomy" id="1218598"/>
    <lineage>
        <taxon>Bacteria</taxon>
        <taxon>Pseudomonadati</taxon>
        <taxon>Spirochaetota</taxon>
        <taxon>Spirochaetia</taxon>
        <taxon>Leptospirales</taxon>
        <taxon>Leptospiraceae</taxon>
        <taxon>Leptospira</taxon>
    </lineage>
</organism>
<evidence type="ECO:0000313" key="2">
    <source>
        <dbReference type="Proteomes" id="UP000012313"/>
    </source>
</evidence>
<gene>
    <name evidence="1" type="ORF">LEP1GSC060_0933</name>
</gene>
<dbReference type="AlphaFoldDB" id="N1WPE4"/>
<proteinExistence type="predicted"/>
<name>N1WPE4_9LEPT</name>
<keyword evidence="2" id="KW-1185">Reference proteome</keyword>
<sequence length="81" mass="9236">MDFSTLFLKRSGRCPVSFCQFSRALSGSYNTSQSGNQRVFDRSDKVVVLEKIFATGPEDLERLNGDIQKNLFCFKSVRVYV</sequence>
<comment type="caution">
    <text evidence="1">The sequence shown here is derived from an EMBL/GenBank/DDBJ whole genome shotgun (WGS) entry which is preliminary data.</text>
</comment>
<protein>
    <submittedName>
        <fullName evidence="1">Uncharacterized protein</fullName>
    </submittedName>
</protein>
<dbReference type="Proteomes" id="UP000012313">
    <property type="component" value="Unassembled WGS sequence"/>
</dbReference>
<dbReference type="EMBL" id="AOHC02000014">
    <property type="protein sequence ID" value="EMY79127.1"/>
    <property type="molecule type" value="Genomic_DNA"/>
</dbReference>
<accession>N1WPE4</accession>
<reference evidence="1" key="1">
    <citation type="submission" date="2013-03" db="EMBL/GenBank/DDBJ databases">
        <authorList>
            <person name="Harkins D.M."/>
            <person name="Durkin A.S."/>
            <person name="Brinkac L.M."/>
            <person name="Haft D.H."/>
            <person name="Selengut J.D."/>
            <person name="Sanka R."/>
            <person name="DePew J."/>
            <person name="Purushe J."/>
            <person name="Hartskeerl R.A."/>
            <person name="Ahmed A."/>
            <person name="van der Linden H."/>
            <person name="Goris M.G.A."/>
            <person name="Vinetz J.M."/>
            <person name="Sutton G.G."/>
            <person name="Nierman W.C."/>
            <person name="Fouts D.E."/>
        </authorList>
    </citation>
    <scope>NUCLEOTIDE SEQUENCE [LARGE SCALE GENOMIC DNA]</scope>
    <source>
        <strain evidence="1">ICFT</strain>
    </source>
</reference>